<dbReference type="InterPro" id="IPR018211">
    <property type="entry name" value="ADH_Fe_CS"/>
</dbReference>
<protein>
    <submittedName>
        <fullName evidence="7">Putative alcohol dehydrogenase</fullName>
    </submittedName>
</protein>
<dbReference type="eggNOG" id="COG1454">
    <property type="taxonomic scope" value="Bacteria"/>
</dbReference>
<dbReference type="PROSITE" id="PS00913">
    <property type="entry name" value="ADH_IRON_1"/>
    <property type="match status" value="1"/>
</dbReference>
<dbReference type="RefSeq" id="WP_017984500.1">
    <property type="nucleotide sequence ID" value="NZ_AQUL01000001.1"/>
</dbReference>
<keyword evidence="3" id="KW-0520">NAD</keyword>
<evidence type="ECO:0000259" key="6">
    <source>
        <dbReference type="Pfam" id="PF25137"/>
    </source>
</evidence>
<gene>
    <name evidence="7" type="ORF">AMETH_5570</name>
</gene>
<dbReference type="FunFam" id="1.20.1090.10:FF:000001">
    <property type="entry name" value="Aldehyde-alcohol dehydrogenase"/>
    <property type="match status" value="1"/>
</dbReference>
<accession>A0A076N6R9</accession>
<dbReference type="PATRIC" id="fig|1068978.7.peg.5987"/>
<dbReference type="Gene3D" id="1.20.1090.10">
    <property type="entry name" value="Dehydroquinate synthase-like - alpha domain"/>
    <property type="match status" value="1"/>
</dbReference>
<dbReference type="SUPFAM" id="SSF56796">
    <property type="entry name" value="Dehydroquinate synthase-like"/>
    <property type="match status" value="1"/>
</dbReference>
<dbReference type="PANTHER" id="PTHR11496:SF102">
    <property type="entry name" value="ALCOHOL DEHYDROGENASE 4"/>
    <property type="match status" value="1"/>
</dbReference>
<dbReference type="InterPro" id="IPR056798">
    <property type="entry name" value="ADH_Fe_C"/>
</dbReference>
<dbReference type="STRING" id="1068978.AMETH_5570"/>
<evidence type="ECO:0000256" key="3">
    <source>
        <dbReference type="ARBA" id="ARBA00023027"/>
    </source>
</evidence>
<dbReference type="KEGG" id="amq:AMETH_5570"/>
<evidence type="ECO:0000259" key="5">
    <source>
        <dbReference type="Pfam" id="PF00465"/>
    </source>
</evidence>
<reference evidence="7 8" key="1">
    <citation type="submission" date="2014-07" db="EMBL/GenBank/DDBJ databases">
        <title>Whole Genome Sequence of the Amycolatopsis methanolica 239.</title>
        <authorList>
            <person name="Tang B."/>
        </authorList>
    </citation>
    <scope>NUCLEOTIDE SEQUENCE [LARGE SCALE GENOMIC DNA]</scope>
    <source>
        <strain evidence="7 8">239</strain>
    </source>
</reference>
<comment type="similarity">
    <text evidence="1">Belongs to the iron-containing alcohol dehydrogenase family.</text>
</comment>
<sequence length="450" mass="47032">MPRLSDLPKLPGAVAGGVLADSPRHVPWERSPRRRGDREPREVAVTGRVLDKSERLTGPCVARSRSEPTELAKFHVPEVVFGPGSLAELGHAALRVGARRPFVVTDPGLIEAGWVDEAESHLRLAGLRPVVFSGVTPNPKDHEIEAAYQQYASVGADVIIAVGGGSCIDAAKGVAILSGNGGTILGYAGVDKVVQPIPPLVMAPSTSGTGADVSQFAVVTDTTQHTKITIISRTLVPDISIVDPRLLITMPDELNAATGLDALTHAVESFVSRAHNPLTDQHALHAATLITRNLLHTMVHPRAADPRIAMAQGALEAGMAFTNAILGITHAMSHQVGGLLDAPHGVLNGVLLPHAIRFNAATEPERFVPLAAATGIDVAGKPAAEVAELFACRVRELADAVGVPRGLAALGVTEADIDTLTRTTLQDACLATNPREASAADVAALFRQAL</sequence>
<dbReference type="GO" id="GO:0046872">
    <property type="term" value="F:metal ion binding"/>
    <property type="evidence" value="ECO:0007669"/>
    <property type="project" value="InterPro"/>
</dbReference>
<dbReference type="FunFam" id="3.40.50.1970:FF:000003">
    <property type="entry name" value="Alcohol dehydrogenase, iron-containing"/>
    <property type="match status" value="1"/>
</dbReference>
<evidence type="ECO:0000313" key="7">
    <source>
        <dbReference type="EMBL" id="AIJ25662.1"/>
    </source>
</evidence>
<dbReference type="Pfam" id="PF25137">
    <property type="entry name" value="ADH_Fe_C"/>
    <property type="match status" value="1"/>
</dbReference>
<name>A0A076N6R9_AMYME</name>
<dbReference type="Proteomes" id="UP000062973">
    <property type="component" value="Chromosome"/>
</dbReference>
<evidence type="ECO:0000256" key="2">
    <source>
        <dbReference type="ARBA" id="ARBA00023002"/>
    </source>
</evidence>
<dbReference type="Gene3D" id="3.40.50.1970">
    <property type="match status" value="1"/>
</dbReference>
<feature type="domain" description="Fe-containing alcohol dehydrogenase-like C-terminal" evidence="6">
    <location>
        <begin position="256"/>
        <end position="449"/>
    </location>
</feature>
<evidence type="ECO:0000256" key="4">
    <source>
        <dbReference type="SAM" id="MobiDB-lite"/>
    </source>
</evidence>
<dbReference type="AlphaFoldDB" id="A0A076N6R9"/>
<proteinExistence type="inferred from homology"/>
<evidence type="ECO:0000256" key="1">
    <source>
        <dbReference type="ARBA" id="ARBA00007358"/>
    </source>
</evidence>
<dbReference type="GO" id="GO:0004022">
    <property type="term" value="F:alcohol dehydrogenase (NAD+) activity"/>
    <property type="evidence" value="ECO:0007669"/>
    <property type="project" value="UniProtKB-ARBA"/>
</dbReference>
<dbReference type="PANTHER" id="PTHR11496">
    <property type="entry name" value="ALCOHOL DEHYDROGENASE"/>
    <property type="match status" value="1"/>
</dbReference>
<feature type="domain" description="Alcohol dehydrogenase iron-type/glycerol dehydrogenase GldA" evidence="5">
    <location>
        <begin position="78"/>
        <end position="244"/>
    </location>
</feature>
<keyword evidence="2" id="KW-0560">Oxidoreductase</keyword>
<evidence type="ECO:0000313" key="8">
    <source>
        <dbReference type="Proteomes" id="UP000062973"/>
    </source>
</evidence>
<dbReference type="EMBL" id="CP009110">
    <property type="protein sequence ID" value="AIJ25662.1"/>
    <property type="molecule type" value="Genomic_DNA"/>
</dbReference>
<feature type="compositionally biased region" description="Basic and acidic residues" evidence="4">
    <location>
        <begin position="22"/>
        <end position="42"/>
    </location>
</feature>
<dbReference type="OrthoDB" id="323926at2"/>
<dbReference type="InterPro" id="IPR001670">
    <property type="entry name" value="ADH_Fe/GldA"/>
</dbReference>
<organism evidence="7 8">
    <name type="scientific">Amycolatopsis methanolica 239</name>
    <dbReference type="NCBI Taxonomy" id="1068978"/>
    <lineage>
        <taxon>Bacteria</taxon>
        <taxon>Bacillati</taxon>
        <taxon>Actinomycetota</taxon>
        <taxon>Actinomycetes</taxon>
        <taxon>Pseudonocardiales</taxon>
        <taxon>Pseudonocardiaceae</taxon>
        <taxon>Amycolatopsis</taxon>
        <taxon>Amycolatopsis methanolica group</taxon>
    </lineage>
</organism>
<dbReference type="Pfam" id="PF00465">
    <property type="entry name" value="Fe-ADH"/>
    <property type="match status" value="1"/>
</dbReference>
<feature type="region of interest" description="Disordered" evidence="4">
    <location>
        <begin position="1"/>
        <end position="42"/>
    </location>
</feature>
<dbReference type="InterPro" id="IPR039697">
    <property type="entry name" value="Alcohol_dehydrogenase_Fe"/>
</dbReference>
<dbReference type="HOGENOM" id="CLU_007207_0_0_11"/>
<keyword evidence="8" id="KW-1185">Reference proteome</keyword>